<dbReference type="InterPro" id="IPR019734">
    <property type="entry name" value="TPR_rpt"/>
</dbReference>
<dbReference type="Pfam" id="PF13365">
    <property type="entry name" value="Trypsin_2"/>
    <property type="match status" value="2"/>
</dbReference>
<evidence type="ECO:0000256" key="3">
    <source>
        <dbReference type="PROSITE-ProRule" id="PRU00339"/>
    </source>
</evidence>
<dbReference type="Gene3D" id="2.40.10.10">
    <property type="entry name" value="Trypsin-like serine proteases"/>
    <property type="match status" value="4"/>
</dbReference>
<dbReference type="STRING" id="329726.AM1_6329"/>
<dbReference type="Pfam" id="PF13432">
    <property type="entry name" value="TPR_16"/>
    <property type="match status" value="4"/>
</dbReference>
<dbReference type="PANTHER" id="PTHR44858:SF1">
    <property type="entry name" value="UDP-N-ACETYLGLUCOSAMINE--PEPTIDE N-ACETYLGLUCOSAMINYLTRANSFERASE SPINDLY-RELATED"/>
    <property type="match status" value="1"/>
</dbReference>
<dbReference type="OrthoDB" id="536969at2"/>
<feature type="repeat" description="TPR" evidence="3">
    <location>
        <begin position="1042"/>
        <end position="1075"/>
    </location>
</feature>
<dbReference type="SUPFAM" id="SSF50494">
    <property type="entry name" value="Trypsin-like serine proteases"/>
    <property type="match status" value="2"/>
</dbReference>
<keyword evidence="2 3" id="KW-0802">TPR repeat</keyword>
<dbReference type="PROSITE" id="PS50293">
    <property type="entry name" value="TPR_REGION"/>
    <property type="match status" value="2"/>
</dbReference>
<feature type="repeat" description="TPR" evidence="3">
    <location>
        <begin position="1153"/>
        <end position="1186"/>
    </location>
</feature>
<keyword evidence="1" id="KW-0677">Repeat</keyword>
<dbReference type="InterPro" id="IPR009003">
    <property type="entry name" value="Peptidase_S1_PA"/>
</dbReference>
<feature type="repeat" description="TPR" evidence="3">
    <location>
        <begin position="576"/>
        <end position="609"/>
    </location>
</feature>
<dbReference type="PROSITE" id="PS50005">
    <property type="entry name" value="TPR"/>
    <property type="match status" value="18"/>
</dbReference>
<dbReference type="Pfam" id="PF00515">
    <property type="entry name" value="TPR_1"/>
    <property type="match status" value="2"/>
</dbReference>
<feature type="repeat" description="TPR" evidence="3">
    <location>
        <begin position="974"/>
        <end position="1007"/>
    </location>
</feature>
<feature type="repeat" description="TPR" evidence="3">
    <location>
        <begin position="541"/>
        <end position="574"/>
    </location>
</feature>
<gene>
    <name evidence="5" type="ordered locus">AM1_6329</name>
</gene>
<dbReference type="PANTHER" id="PTHR44858">
    <property type="entry name" value="TETRATRICOPEPTIDE REPEAT PROTEIN 6"/>
    <property type="match status" value="1"/>
</dbReference>
<accession>B0C7H5</accession>
<dbReference type="KEGG" id="amr:AM1_6329"/>
<evidence type="ECO:0000256" key="4">
    <source>
        <dbReference type="SAM" id="SignalP"/>
    </source>
</evidence>
<keyword evidence="4" id="KW-0732">Signal</keyword>
<feature type="repeat" description="TPR" evidence="3">
    <location>
        <begin position="677"/>
        <end position="710"/>
    </location>
</feature>
<feature type="repeat" description="TPR" evidence="3">
    <location>
        <begin position="929"/>
        <end position="962"/>
    </location>
</feature>
<feature type="repeat" description="TPR" evidence="3">
    <location>
        <begin position="711"/>
        <end position="744"/>
    </location>
</feature>
<protein>
    <submittedName>
        <fullName evidence="5">TPR domain protein</fullName>
    </submittedName>
</protein>
<dbReference type="InterPro" id="IPR043504">
    <property type="entry name" value="Peptidase_S1_PA_chymotrypsin"/>
</dbReference>
<feature type="signal peptide" evidence="4">
    <location>
        <begin position="1"/>
        <end position="24"/>
    </location>
</feature>
<evidence type="ECO:0000313" key="5">
    <source>
        <dbReference type="EMBL" id="ABW31259.1"/>
    </source>
</evidence>
<dbReference type="HOGENOM" id="CLU_005774_2_0_3"/>
<dbReference type="Pfam" id="PF13414">
    <property type="entry name" value="TPR_11"/>
    <property type="match status" value="1"/>
</dbReference>
<feature type="repeat" description="TPR" evidence="3">
    <location>
        <begin position="1187"/>
        <end position="1220"/>
    </location>
</feature>
<evidence type="ECO:0000313" key="6">
    <source>
        <dbReference type="Proteomes" id="UP000000268"/>
    </source>
</evidence>
<dbReference type="Proteomes" id="UP000000268">
    <property type="component" value="Chromosome"/>
</dbReference>
<reference evidence="5 6" key="1">
    <citation type="journal article" date="2008" name="Proc. Natl. Acad. Sci. U.S.A.">
        <title>Niche adaptation and genome expansion in the chlorophyll d-producing cyanobacterium Acaryochloris marina.</title>
        <authorList>
            <person name="Swingley W.D."/>
            <person name="Chen M."/>
            <person name="Cheung P.C."/>
            <person name="Conrad A.L."/>
            <person name="Dejesa L.C."/>
            <person name="Hao J."/>
            <person name="Honchak B.M."/>
            <person name="Karbach L.E."/>
            <person name="Kurdoglu A."/>
            <person name="Lahiri S."/>
            <person name="Mastrian S.D."/>
            <person name="Miyashita H."/>
            <person name="Page L."/>
            <person name="Ramakrishna P."/>
            <person name="Satoh S."/>
            <person name="Sattley W.M."/>
            <person name="Shimada Y."/>
            <person name="Taylor H.L."/>
            <person name="Tomo T."/>
            <person name="Tsuchiya T."/>
            <person name="Wang Z.T."/>
            <person name="Raymond J."/>
            <person name="Mimuro M."/>
            <person name="Blankenship R.E."/>
            <person name="Touchman J.W."/>
        </authorList>
    </citation>
    <scope>NUCLEOTIDE SEQUENCE [LARGE SCALE GENOMIC DNA]</scope>
    <source>
        <strain evidence="6">MBIC 11017</strain>
    </source>
</reference>
<dbReference type="EMBL" id="CP000828">
    <property type="protein sequence ID" value="ABW31259.1"/>
    <property type="molecule type" value="Genomic_DNA"/>
</dbReference>
<dbReference type="InterPro" id="IPR050498">
    <property type="entry name" value="Ycf3"/>
</dbReference>
<name>B0C7H5_ACAM1</name>
<feature type="repeat" description="TPR" evidence="3">
    <location>
        <begin position="779"/>
        <end position="812"/>
    </location>
</feature>
<dbReference type="Gene3D" id="1.25.40.10">
    <property type="entry name" value="Tetratricopeptide repeat domain"/>
    <property type="match status" value="9"/>
</dbReference>
<feature type="repeat" description="TPR" evidence="3">
    <location>
        <begin position="1255"/>
        <end position="1288"/>
    </location>
</feature>
<feature type="repeat" description="TPR" evidence="3">
    <location>
        <begin position="847"/>
        <end position="880"/>
    </location>
</feature>
<feature type="repeat" description="TPR" evidence="3">
    <location>
        <begin position="1080"/>
        <end position="1113"/>
    </location>
</feature>
<sequence>MMQRTLSLLSLLVLSTTLCTSASAQPTHGSLPATHLAQAQSVDAITTYTQEITVRIRTNNNQGSGTLISKQNNTYLVLTNQHILQGAKTIQIQTYDGQTHTATLVQNSFSSGYDLALVSFEGNQSYTLPELGNFTPRPGQSLASAGYAADSQQFQISTHPLQQILDQPLKGGYQLGYPGDVKQGMSGGPIIETTTGELVGINGQSVSPVVDNYETVDGTSLNPETIQQLRQLNWGISLQTVLAQIQPNILTAYGLPQPLVASTVKMARSQGWVADLEAKAKNISVRIDSSSGSNGSGVIIARQGQTYTVLTANHVVCETANGSPPCLAQRYSVVTPDGQTHPINANTIRRQEGVDLAIFKFQSEANFEIAAFGDYNPKTDDEVFVAGFPKVNQSEASWQFNGGKVFDKNRGFLEVASYRMQQADNVISIPQASFWGGYELVYSSITYGGMSGGVVLDRQGQVIGIHGLAEGESETGNINIQLGWSLGIPTSSVLGVMPKFNVDLNALQINTTAPATLSSLQQEEWQASVLKAQVPTSNAKPEVWIERGNQLWRLEQHAEALAAFEQAIQFNPEFVHLAWYGKALVYRAQEDYSAAETALQKVVQLKPTYKPSWQLLSVVYRNLKQPKQALVAIEKGLQIKANDAQLLNEKYTVLGRLRRYPEALATIDAAIAQAPRAAFYINRGVVLMWMDQFEASLATVNQALELDPRLAIAYTNRGVIHQLLRRYDAALADHQQAIQLDPQDSYVYSGLGQLYLAERRFEQALAQFKKGISIDPENTTHYSGQGHVYFGLKRYEDAIAAHTQAIQLEPNLPSHLSSRANIYLLRQQYENAIADWSKAIELDPQNPTYFQGRGEAYAGLNQPKAAIADFSQAIQLAPRDVQSYTGRGQAYQSLQQYEAAIANFNQAIKNADYPQATAVDNQYIQQKKGFAYTARGYLHVELEKFEQAIADFTQAIELRSNSDNPNGIPLAKTDNLHNIRAISYINLKQYDKALADYTKAIEIAPQNPKYRVSRGQLYQKMGREAEATADFQTALKTEPKDSEGYRVRAGINKSLKRYSEAISDYSKAIELAPQNGLRTSILYSSRARVHSELQQYEQAKTDFSQAIVLHPNPRSPYVSELFEARGRNFLNWQRLEGAVGDFSKAIEINSKNILAYAGRGPIYLETKRYEQALSDFNTIIELNPQASPAYDLRSQTHRRLQRFEEAISDASKYIELNPKQPVAYTKRGILYALTNNAQHALKDFKQAVELDEKAIIPTINMGLIYYEQEERNLAIAQFKRAMELDDKLAEPQLALAIALYHSGQQQQAIASAKFALTKDSRLRDVEFLKQNLWGDQLIADAQQLFSDPAL</sequence>
<feature type="repeat" description="TPR" evidence="3">
    <location>
        <begin position="1221"/>
        <end position="1254"/>
    </location>
</feature>
<feature type="repeat" description="TPR" evidence="3">
    <location>
        <begin position="745"/>
        <end position="778"/>
    </location>
</feature>
<dbReference type="eggNOG" id="COG0265">
    <property type="taxonomic scope" value="Bacteria"/>
</dbReference>
<organism evidence="5 6">
    <name type="scientific">Acaryochloris marina (strain MBIC 11017)</name>
    <dbReference type="NCBI Taxonomy" id="329726"/>
    <lineage>
        <taxon>Bacteria</taxon>
        <taxon>Bacillati</taxon>
        <taxon>Cyanobacteriota</taxon>
        <taxon>Cyanophyceae</taxon>
        <taxon>Acaryochloridales</taxon>
        <taxon>Acaryochloridaceae</taxon>
        <taxon>Acaryochloris</taxon>
    </lineage>
</organism>
<feature type="repeat" description="TPR" evidence="3">
    <location>
        <begin position="881"/>
        <end position="914"/>
    </location>
</feature>
<feature type="repeat" description="TPR" evidence="3">
    <location>
        <begin position="813"/>
        <end position="846"/>
    </location>
</feature>
<dbReference type="InterPro" id="IPR011990">
    <property type="entry name" value="TPR-like_helical_dom_sf"/>
</dbReference>
<feature type="chain" id="PRO_5002748505" evidence="4">
    <location>
        <begin position="25"/>
        <end position="1350"/>
    </location>
</feature>
<dbReference type="SMART" id="SM00028">
    <property type="entry name" value="TPR"/>
    <property type="match status" value="21"/>
</dbReference>
<feature type="repeat" description="TPR" evidence="3">
    <location>
        <begin position="1008"/>
        <end position="1041"/>
    </location>
</feature>
<dbReference type="SUPFAM" id="SSF48452">
    <property type="entry name" value="TPR-like"/>
    <property type="match status" value="4"/>
</dbReference>
<dbReference type="Pfam" id="PF13181">
    <property type="entry name" value="TPR_8"/>
    <property type="match status" value="3"/>
</dbReference>
<proteinExistence type="predicted"/>
<evidence type="ECO:0000256" key="1">
    <source>
        <dbReference type="ARBA" id="ARBA00022737"/>
    </source>
</evidence>
<keyword evidence="6" id="KW-1185">Reference proteome</keyword>
<dbReference type="RefSeq" id="WP_012166436.1">
    <property type="nucleotide sequence ID" value="NC_009925.1"/>
</dbReference>
<dbReference type="eggNOG" id="COG0457">
    <property type="taxonomic scope" value="Bacteria"/>
</dbReference>
<evidence type="ECO:0000256" key="2">
    <source>
        <dbReference type="ARBA" id="ARBA00022803"/>
    </source>
</evidence>